<dbReference type="PANTHER" id="PTHR23083">
    <property type="entry name" value="TETRATRICOPEPTIDE REPEAT PROTEIN, TPR"/>
    <property type="match status" value="1"/>
</dbReference>
<dbReference type="OrthoDB" id="10502494at2759"/>
<keyword evidence="5" id="KW-1185">Reference proteome</keyword>
<evidence type="ECO:0000256" key="2">
    <source>
        <dbReference type="ARBA" id="ARBA00038251"/>
    </source>
</evidence>
<dbReference type="InParanoid" id="D8LY41"/>
<dbReference type="InterPro" id="IPR051722">
    <property type="entry name" value="Endocytosis_PI4K-reg_protein"/>
</dbReference>
<gene>
    <name evidence="4" type="ORF">GSBLH_T00006133001</name>
</gene>
<comment type="function">
    <text evidence="1">Involved in endocytosis.</text>
</comment>
<dbReference type="Gene3D" id="1.25.40.10">
    <property type="entry name" value="Tetratricopeptide repeat domain"/>
    <property type="match status" value="1"/>
</dbReference>
<evidence type="ECO:0008006" key="6">
    <source>
        <dbReference type="Google" id="ProtNLM"/>
    </source>
</evidence>
<name>D8LY41_BLAHO</name>
<reference evidence="4" key="1">
    <citation type="submission" date="2010-02" db="EMBL/GenBank/DDBJ databases">
        <title>Sequencing and annotation of the Blastocystis hominis genome.</title>
        <authorList>
            <person name="Wincker P."/>
        </authorList>
    </citation>
    <scope>NUCLEOTIDE SEQUENCE</scope>
    <source>
        <strain evidence="4">Singapore isolate B</strain>
    </source>
</reference>
<dbReference type="InterPro" id="IPR011990">
    <property type="entry name" value="TPR-like_helical_dom_sf"/>
</dbReference>
<feature type="compositionally biased region" description="Acidic residues" evidence="3">
    <location>
        <begin position="133"/>
        <end position="146"/>
    </location>
</feature>
<feature type="region of interest" description="Disordered" evidence="3">
    <location>
        <begin position="129"/>
        <end position="152"/>
    </location>
</feature>
<dbReference type="RefSeq" id="XP_012894544.1">
    <property type="nucleotide sequence ID" value="XM_013039090.1"/>
</dbReference>
<dbReference type="PANTHER" id="PTHR23083:SF464">
    <property type="entry name" value="TETRATRICOPEPTIDE REPEAT DOMAIN 7, ISOFORM A"/>
    <property type="match status" value="1"/>
</dbReference>
<evidence type="ECO:0000256" key="3">
    <source>
        <dbReference type="SAM" id="MobiDB-lite"/>
    </source>
</evidence>
<dbReference type="Proteomes" id="UP000008312">
    <property type="component" value="Unassembled WGS sequence"/>
</dbReference>
<dbReference type="SUPFAM" id="SSF48452">
    <property type="entry name" value="TPR-like"/>
    <property type="match status" value="1"/>
</dbReference>
<sequence>MSEIEYENFIDELRAARKWDDVKRHQRQYMKNVKQGKTFKSKFRTKEDQIAYAETVKADHSISKRGRDHSAWKHIQAALNASPTYPEAIALATLIQLNRGRFPKTANTFIEIRDNITANVKKNISKLMNQSQDVEEDENDSDDDNTNPEAYSVQNDGWHIVEKLRMETVQNHLVNLSPYQVVIISVALALGCDALQHNPAENSHAESERLLLLLWDVLQYSKQSNSPFSVLQTIPKFDTGIVFTVLMELPQYFILHAPLSVAIDTYRIFLITAGPFPQNPFPIACYITLLQRFASLLIYVVHPSVYYSIYTPHDLDSIQIPQTALEEAILLLRILQEHIDEISSIRIKLDICKLAFEAYTAAGLFRECVTYLEKMVQLLGHSAFLWYLIATAHYRSEKYVLCLQALENCVTDIDQYGESEENTKFMDRSIPLLFSARVCLAHLNRVDDCMHFAALVLKDCKKEAIVSQAMELTGVSYLFQARSIPFFSKRSEYLNTGLRYLQWIRNPNPYVRYNIALILAEQGDFEKAMEQLLQIEEQNPYFAEAWPLRLILTYQLQGD</sequence>
<dbReference type="GeneID" id="24922258"/>
<dbReference type="AlphaFoldDB" id="D8LY41"/>
<organism evidence="4">
    <name type="scientific">Blastocystis hominis</name>
    <dbReference type="NCBI Taxonomy" id="12968"/>
    <lineage>
        <taxon>Eukaryota</taxon>
        <taxon>Sar</taxon>
        <taxon>Stramenopiles</taxon>
        <taxon>Bigyra</taxon>
        <taxon>Opalozoa</taxon>
        <taxon>Opalinata</taxon>
        <taxon>Blastocystidae</taxon>
        <taxon>Blastocystis</taxon>
    </lineage>
</organism>
<comment type="similarity">
    <text evidence="2">Belongs to the YPP1 family.</text>
</comment>
<dbReference type="EMBL" id="FN668639">
    <property type="protein sequence ID" value="CBK20496.2"/>
    <property type="molecule type" value="Genomic_DNA"/>
</dbReference>
<evidence type="ECO:0000313" key="4">
    <source>
        <dbReference type="EMBL" id="CBK20496.2"/>
    </source>
</evidence>
<evidence type="ECO:0000256" key="1">
    <source>
        <dbReference type="ARBA" id="ARBA00002550"/>
    </source>
</evidence>
<evidence type="ECO:0000313" key="5">
    <source>
        <dbReference type="Proteomes" id="UP000008312"/>
    </source>
</evidence>
<accession>D8LY41</accession>
<protein>
    <recommendedName>
        <fullName evidence="6">Tetratricopeptide repeat protein</fullName>
    </recommendedName>
</protein>
<proteinExistence type="inferred from homology"/>